<dbReference type="EMBL" id="BMOU01000001">
    <property type="protein sequence ID" value="GGN86720.1"/>
    <property type="molecule type" value="Genomic_DNA"/>
</dbReference>
<reference evidence="1" key="1">
    <citation type="journal article" date="2014" name="Int. J. Syst. Evol. Microbiol.">
        <title>Complete genome sequence of Corynebacterium casei LMG S-19264T (=DSM 44701T), isolated from a smear-ripened cheese.</title>
        <authorList>
            <consortium name="US DOE Joint Genome Institute (JGI-PGF)"/>
            <person name="Walter F."/>
            <person name="Albersmeier A."/>
            <person name="Kalinowski J."/>
            <person name="Ruckert C."/>
        </authorList>
    </citation>
    <scope>NUCLEOTIDE SEQUENCE</scope>
    <source>
        <strain evidence="1">JCM 17820</strain>
    </source>
</reference>
<evidence type="ECO:0000313" key="2">
    <source>
        <dbReference type="Proteomes" id="UP000605784"/>
    </source>
</evidence>
<dbReference type="AlphaFoldDB" id="A0A830GHC3"/>
<dbReference type="RefSeq" id="WP_188994193.1">
    <property type="nucleotide sequence ID" value="NZ_BMOU01000001.1"/>
</dbReference>
<gene>
    <name evidence="1" type="ORF">GCM10009030_04700</name>
</gene>
<reference evidence="1" key="2">
    <citation type="submission" date="2020-09" db="EMBL/GenBank/DDBJ databases">
        <authorList>
            <person name="Sun Q."/>
            <person name="Ohkuma M."/>
        </authorList>
    </citation>
    <scope>NUCLEOTIDE SEQUENCE</scope>
    <source>
        <strain evidence="1">JCM 17820</strain>
    </source>
</reference>
<accession>A0A830GHC3</accession>
<evidence type="ECO:0000313" key="1">
    <source>
        <dbReference type="EMBL" id="GGN86720.1"/>
    </source>
</evidence>
<sequence length="161" mass="17383">MDYARAVVLGVASVVVVTALVSGPLVPGVSLTQERDVAYGTGNVTVAEVQFPDRVTIERASFGQDGYYLTVPPATVRFSTLSGSPTMVYRLAIDELGYTRSTVHFLSESVGERYEATIQSDSFDENELTNETYHGTVGVVVEDSRSRRVVAERAVTVEVVG</sequence>
<proteinExistence type="predicted"/>
<keyword evidence="2" id="KW-1185">Reference proteome</keyword>
<name>A0A830GHC3_9EURY</name>
<comment type="caution">
    <text evidence="1">The sequence shown here is derived from an EMBL/GenBank/DDBJ whole genome shotgun (WGS) entry which is preliminary data.</text>
</comment>
<organism evidence="1 2">
    <name type="scientific">Haloarcula pellucida</name>
    <dbReference type="NCBI Taxonomy" id="1427151"/>
    <lineage>
        <taxon>Archaea</taxon>
        <taxon>Methanobacteriati</taxon>
        <taxon>Methanobacteriota</taxon>
        <taxon>Stenosarchaea group</taxon>
        <taxon>Halobacteria</taxon>
        <taxon>Halobacteriales</taxon>
        <taxon>Haloarculaceae</taxon>
        <taxon>Haloarcula</taxon>
    </lineage>
</organism>
<protein>
    <submittedName>
        <fullName evidence="1">Uncharacterized protein</fullName>
    </submittedName>
</protein>
<dbReference type="Proteomes" id="UP000605784">
    <property type="component" value="Unassembled WGS sequence"/>
</dbReference>